<dbReference type="AlphaFoldDB" id="A0A2H3BAC3"/>
<accession>A0A2H3BAC3</accession>
<name>A0A2H3BAC3_9AGAR</name>
<sequence>MHCRVPIAGHVSFKVLHMTGIHDITVNYCGCERQLLPHVQLLQHEFLHLLSLCSKVSVYDFYQTLEKTSANTGMGVSKSRIKMLMHMKLQWAHLKMLKRGGRVHIDSGVARTAPGGLAVLCPSCPCPGINLSDGWENAPLEFQFLYTLIICMDANFHLKNQIVSSFSCDPGLGIGWVYFVLKPAYDAYVLDHMSDEDISTCIGFVALAKADTKFSQGLCFMGNLQKGERYAPIDFVFASTLQNFVMLLLGVISYGIACQWFINLYERMNGWPSNLRINRPLKLRLVIPKFHEPAHKVEKHHEFSCNLVKGLGNYDCEGPERIWGGHNNLGNSTKTMGPGSHYDVLNDHFSFWNWQKYIGMGKSLIHKYKAAVEECNMQVKGHRGLSANLPAHLVAQWDSLCEVWEDDTFPKTVENPFHVDRECYVHAVAPRSTPTSNKDSTSTPIASELRGLWPLTITLLHLISHFRFILLFHILILEPESGSEQTSVGFHRTLTRITYSYIYTVELLVDTQFEYQLGLAKSLSDSKVYSITLKSTASAPLDYLLLSTPLHILRRLHSANQLKGFGSRVTLLIALPKPVHSVDLRLCDLSCSIWHVPNREFLSEKEIEKELEEEEEERKRNGGVVCHATSTDKFLVLGLELEESQWKTHLSQIRGMCFIQNSRLGSHCESNGLSLEDADCSPEDIKLWLPSSISADCRVSICIEGLLGIKGRLWMAQCNDALQGIWHMLHLKLCMVQFKNKNTWGQQATMRSHSVIDRVHQWALAFATRYRTAWVAKRELIGSGEWEQTLRVLDNKDIRAYTDPECVARGTGRQGTNEDSDEPQKREDIVLQEVDVELEERGIHGGTGEMRQMLSWIWLTSNVKINNGTDKNNEILRSEWCCSSACAKRSQEEVLLLREEMQRVERC</sequence>
<gene>
    <name evidence="2" type="ORF">ARMSODRAFT_1027004</name>
</gene>
<evidence type="ECO:0000259" key="1">
    <source>
        <dbReference type="Pfam" id="PF18803"/>
    </source>
</evidence>
<dbReference type="Pfam" id="PF18803">
    <property type="entry name" value="CxC2"/>
    <property type="match status" value="1"/>
</dbReference>
<evidence type="ECO:0000313" key="3">
    <source>
        <dbReference type="Proteomes" id="UP000218334"/>
    </source>
</evidence>
<dbReference type="Proteomes" id="UP000218334">
    <property type="component" value="Unassembled WGS sequence"/>
</dbReference>
<dbReference type="Pfam" id="PF18758">
    <property type="entry name" value="KDZ"/>
    <property type="match status" value="1"/>
</dbReference>
<dbReference type="STRING" id="1076256.A0A2H3BAC3"/>
<dbReference type="InterPro" id="IPR040521">
    <property type="entry name" value="KDZ"/>
</dbReference>
<organism evidence="2 3">
    <name type="scientific">Armillaria solidipes</name>
    <dbReference type="NCBI Taxonomy" id="1076256"/>
    <lineage>
        <taxon>Eukaryota</taxon>
        <taxon>Fungi</taxon>
        <taxon>Dikarya</taxon>
        <taxon>Basidiomycota</taxon>
        <taxon>Agaricomycotina</taxon>
        <taxon>Agaricomycetes</taxon>
        <taxon>Agaricomycetidae</taxon>
        <taxon>Agaricales</taxon>
        <taxon>Marasmiineae</taxon>
        <taxon>Physalacriaceae</taxon>
        <taxon>Armillaria</taxon>
    </lineage>
</organism>
<keyword evidence="3" id="KW-1185">Reference proteome</keyword>
<dbReference type="InterPro" id="IPR041457">
    <property type="entry name" value="CxC2_KDZ-assoc"/>
</dbReference>
<reference evidence="3" key="1">
    <citation type="journal article" date="2017" name="Nat. Ecol. Evol.">
        <title>Genome expansion and lineage-specific genetic innovations in the forest pathogenic fungi Armillaria.</title>
        <authorList>
            <person name="Sipos G."/>
            <person name="Prasanna A.N."/>
            <person name="Walter M.C."/>
            <person name="O'Connor E."/>
            <person name="Balint B."/>
            <person name="Krizsan K."/>
            <person name="Kiss B."/>
            <person name="Hess J."/>
            <person name="Varga T."/>
            <person name="Slot J."/>
            <person name="Riley R."/>
            <person name="Boka B."/>
            <person name="Rigling D."/>
            <person name="Barry K."/>
            <person name="Lee J."/>
            <person name="Mihaltcheva S."/>
            <person name="LaButti K."/>
            <person name="Lipzen A."/>
            <person name="Waldron R."/>
            <person name="Moloney N.M."/>
            <person name="Sperisen C."/>
            <person name="Kredics L."/>
            <person name="Vagvoelgyi C."/>
            <person name="Patrignani A."/>
            <person name="Fitzpatrick D."/>
            <person name="Nagy I."/>
            <person name="Doyle S."/>
            <person name="Anderson J.B."/>
            <person name="Grigoriev I.V."/>
            <person name="Gueldener U."/>
            <person name="Muensterkoetter M."/>
            <person name="Nagy L.G."/>
        </authorList>
    </citation>
    <scope>NUCLEOTIDE SEQUENCE [LARGE SCALE GENOMIC DNA]</scope>
    <source>
        <strain evidence="3">28-4</strain>
    </source>
</reference>
<dbReference type="EMBL" id="KZ293494">
    <property type="protein sequence ID" value="PBK59996.1"/>
    <property type="molecule type" value="Genomic_DNA"/>
</dbReference>
<evidence type="ECO:0000313" key="2">
    <source>
        <dbReference type="EMBL" id="PBK59996.1"/>
    </source>
</evidence>
<proteinExistence type="predicted"/>
<protein>
    <recommendedName>
        <fullName evidence="1">CxC2-like cysteine cluster KDZ transposase-associated domain-containing protein</fullName>
    </recommendedName>
</protein>
<feature type="domain" description="CxC2-like cysteine cluster KDZ transposase-associated" evidence="1">
    <location>
        <begin position="2"/>
        <end position="45"/>
    </location>
</feature>